<sequence length="490" mass="57331">MHFRLCGYLPPLLLLISVVARDPQHQQHEDHNHQAQSRDSRYQDPRYSQRHYPDPRHQYSRRDPRYRHRHDPRVQERTPVPVRRPETARYDPRLEHFFAELHSEPVLFETAEQGRAVSNQEYTLQRRRIYTDFDELGEEKGNWTDWEPLAPCSRTCGGGVTFRQRTCLEEPCIGPTRIYSSCNTNECPEGDQKAQEMFLQQQCRRMNSVPYDDKFYSWIPRRRHDRNPCELNCTPKDREMELKHRINVIDGTRCYHAGFDQCVEGQCVSTGCDGLLGSKKRIDKCLVCGGQGKNCNTTHHTEKQLNLNYGYQPVYVIPAGATSIMMREIEPSINYFSLRDLNGTYYLNKDYEIDYSKAFYAGGTRFHYIRNLQYEDGREHLRADGPTNETLVIVLLVQEINRGYEVEYSLKYVPGQPQQRTGEYQWELGEWEPCYDPCGEVQTNRTVRCASIISRHEAKDEAECDVHKKPPSTQQCPTDNCQVIRKLSNG</sequence>
<dbReference type="Pfam" id="PF00090">
    <property type="entry name" value="TSP_1"/>
    <property type="match status" value="1"/>
</dbReference>
<evidence type="ECO:0000256" key="4">
    <source>
        <dbReference type="PIRSR" id="PIRSR613273-3"/>
    </source>
</evidence>
<dbReference type="GO" id="GO:0030198">
    <property type="term" value="P:extracellular matrix organization"/>
    <property type="evidence" value="ECO:0007669"/>
    <property type="project" value="InterPro"/>
</dbReference>
<dbReference type="PANTHER" id="PTHR13723">
    <property type="entry name" value="ADAMTS A DISINTEGRIN AND METALLOPROTEASE WITH THROMBOSPONDIN MOTIFS PROTEASE"/>
    <property type="match status" value="1"/>
</dbReference>
<gene>
    <name evidence="9" type="ORF">BIW11_11645</name>
</gene>
<dbReference type="Pfam" id="PF19236">
    <property type="entry name" value="ADAMTS_CR_3"/>
    <property type="match status" value="1"/>
</dbReference>
<dbReference type="InterPro" id="IPR000884">
    <property type="entry name" value="TSP1_rpt"/>
</dbReference>
<dbReference type="Gene3D" id="2.20.100.10">
    <property type="entry name" value="Thrombospondin type-1 (TSP1) repeat"/>
    <property type="match status" value="2"/>
</dbReference>
<keyword evidence="6" id="KW-0732">Signal</keyword>
<evidence type="ECO:0000256" key="1">
    <source>
        <dbReference type="ARBA" id="ARBA00004613"/>
    </source>
</evidence>
<reference evidence="9 10" key="1">
    <citation type="journal article" date="2017" name="Gigascience">
        <title>Draft genome of the honey bee ectoparasitic mite, Tropilaelaps mercedesae, is shaped by the parasitic life history.</title>
        <authorList>
            <person name="Dong X."/>
            <person name="Armstrong S.D."/>
            <person name="Xia D."/>
            <person name="Makepeace B.L."/>
            <person name="Darby A.C."/>
            <person name="Kadowaki T."/>
        </authorList>
    </citation>
    <scope>NUCLEOTIDE SEQUENCE [LARGE SCALE GENOMIC DNA]</scope>
    <source>
        <strain evidence="9">Wuxi-XJTLU</strain>
    </source>
</reference>
<dbReference type="AlphaFoldDB" id="A0A1V9XA67"/>
<keyword evidence="3 4" id="KW-1015">Disulfide bond</keyword>
<dbReference type="PANTHER" id="PTHR13723:SF281">
    <property type="entry name" value="PAPILIN"/>
    <property type="match status" value="1"/>
</dbReference>
<evidence type="ECO:0000256" key="6">
    <source>
        <dbReference type="SAM" id="SignalP"/>
    </source>
</evidence>
<keyword evidence="2" id="KW-0964">Secreted</keyword>
<dbReference type="InterPro" id="IPR050439">
    <property type="entry name" value="ADAMTS_ADAMTS-like"/>
</dbReference>
<dbReference type="PRINTS" id="PR01857">
    <property type="entry name" value="ADAMTSFAMILY"/>
</dbReference>
<evidence type="ECO:0000313" key="10">
    <source>
        <dbReference type="Proteomes" id="UP000192247"/>
    </source>
</evidence>
<proteinExistence type="predicted"/>
<dbReference type="Proteomes" id="UP000192247">
    <property type="component" value="Unassembled WGS sequence"/>
</dbReference>
<dbReference type="Gene3D" id="2.60.120.830">
    <property type="match status" value="1"/>
</dbReference>
<feature type="compositionally biased region" description="Basic and acidic residues" evidence="5">
    <location>
        <begin position="24"/>
        <end position="44"/>
    </location>
</feature>
<feature type="domain" description="ADAMTS/ADAMTS-like Spacer 1" evidence="7">
    <location>
        <begin position="308"/>
        <end position="408"/>
    </location>
</feature>
<feature type="signal peptide" evidence="6">
    <location>
        <begin position="1"/>
        <end position="20"/>
    </location>
</feature>
<feature type="region of interest" description="Disordered" evidence="5">
    <location>
        <begin position="24"/>
        <end position="87"/>
    </location>
</feature>
<evidence type="ECO:0000313" key="9">
    <source>
        <dbReference type="EMBL" id="OQR70429.1"/>
    </source>
</evidence>
<evidence type="ECO:0000259" key="7">
    <source>
        <dbReference type="Pfam" id="PF05986"/>
    </source>
</evidence>
<organism evidence="9 10">
    <name type="scientific">Tropilaelaps mercedesae</name>
    <dbReference type="NCBI Taxonomy" id="418985"/>
    <lineage>
        <taxon>Eukaryota</taxon>
        <taxon>Metazoa</taxon>
        <taxon>Ecdysozoa</taxon>
        <taxon>Arthropoda</taxon>
        <taxon>Chelicerata</taxon>
        <taxon>Arachnida</taxon>
        <taxon>Acari</taxon>
        <taxon>Parasitiformes</taxon>
        <taxon>Mesostigmata</taxon>
        <taxon>Gamasina</taxon>
        <taxon>Dermanyssoidea</taxon>
        <taxon>Laelapidae</taxon>
        <taxon>Tropilaelaps</taxon>
    </lineage>
</organism>
<dbReference type="STRING" id="418985.A0A1V9XA67"/>
<accession>A0A1V9XA67</accession>
<dbReference type="InParanoid" id="A0A1V9XA67"/>
<keyword evidence="10" id="KW-1185">Reference proteome</keyword>
<dbReference type="OrthoDB" id="6487517at2759"/>
<evidence type="ECO:0000256" key="2">
    <source>
        <dbReference type="ARBA" id="ARBA00022525"/>
    </source>
</evidence>
<dbReference type="InterPro" id="IPR036383">
    <property type="entry name" value="TSP1_rpt_sf"/>
</dbReference>
<name>A0A1V9XA67_9ACAR</name>
<dbReference type="InterPro" id="IPR010294">
    <property type="entry name" value="ADAMTS_spacer1"/>
</dbReference>
<feature type="domain" description="ADAMTS/ADAMTS-like cysteine-rich" evidence="8">
    <location>
        <begin position="196"/>
        <end position="295"/>
    </location>
</feature>
<dbReference type="SUPFAM" id="SSF82895">
    <property type="entry name" value="TSP-1 type 1 repeat"/>
    <property type="match status" value="2"/>
</dbReference>
<feature type="compositionally biased region" description="Basic and acidic residues" evidence="5">
    <location>
        <begin position="51"/>
        <end position="63"/>
    </location>
</feature>
<dbReference type="GO" id="GO:0004222">
    <property type="term" value="F:metalloendopeptidase activity"/>
    <property type="evidence" value="ECO:0007669"/>
    <property type="project" value="TreeGrafter"/>
</dbReference>
<dbReference type="Pfam" id="PF19030">
    <property type="entry name" value="TSP1_ADAMTS"/>
    <property type="match status" value="1"/>
</dbReference>
<feature type="chain" id="PRO_5013229684" evidence="6">
    <location>
        <begin position="21"/>
        <end position="490"/>
    </location>
</feature>
<evidence type="ECO:0000256" key="3">
    <source>
        <dbReference type="ARBA" id="ARBA00023157"/>
    </source>
</evidence>
<evidence type="ECO:0000259" key="8">
    <source>
        <dbReference type="Pfam" id="PF19236"/>
    </source>
</evidence>
<dbReference type="SMART" id="SM00209">
    <property type="entry name" value="TSP1"/>
    <property type="match status" value="2"/>
</dbReference>
<feature type="disulfide bond" evidence="4">
    <location>
        <begin position="156"/>
        <end position="187"/>
    </location>
</feature>
<comment type="subcellular location">
    <subcellularLocation>
        <location evidence="1">Secreted</location>
    </subcellularLocation>
</comment>
<evidence type="ECO:0000256" key="5">
    <source>
        <dbReference type="SAM" id="MobiDB-lite"/>
    </source>
</evidence>
<dbReference type="InterPro" id="IPR045371">
    <property type="entry name" value="ADAMTS_CR_3"/>
</dbReference>
<dbReference type="GO" id="GO:0006508">
    <property type="term" value="P:proteolysis"/>
    <property type="evidence" value="ECO:0007669"/>
    <property type="project" value="TreeGrafter"/>
</dbReference>
<dbReference type="EMBL" id="MNPL01017616">
    <property type="protein sequence ID" value="OQR70429.1"/>
    <property type="molecule type" value="Genomic_DNA"/>
</dbReference>
<dbReference type="Pfam" id="PF05986">
    <property type="entry name" value="ADAMTS_spacer1"/>
    <property type="match status" value="1"/>
</dbReference>
<feature type="disulfide bond" evidence="4">
    <location>
        <begin position="152"/>
        <end position="182"/>
    </location>
</feature>
<dbReference type="GO" id="GO:0031012">
    <property type="term" value="C:extracellular matrix"/>
    <property type="evidence" value="ECO:0007669"/>
    <property type="project" value="TreeGrafter"/>
</dbReference>
<dbReference type="GO" id="GO:0005576">
    <property type="term" value="C:extracellular region"/>
    <property type="evidence" value="ECO:0007669"/>
    <property type="project" value="UniProtKB-SubCell"/>
</dbReference>
<feature type="disulfide bond" evidence="4">
    <location>
        <begin position="167"/>
        <end position="172"/>
    </location>
</feature>
<comment type="caution">
    <text evidence="9">The sequence shown here is derived from an EMBL/GenBank/DDBJ whole genome shotgun (WGS) entry which is preliminary data.</text>
</comment>
<protein>
    <submittedName>
        <fullName evidence="9">Papilin-like</fullName>
    </submittedName>
</protein>
<dbReference type="PROSITE" id="PS50092">
    <property type="entry name" value="TSP1"/>
    <property type="match status" value="2"/>
</dbReference>
<dbReference type="InterPro" id="IPR013273">
    <property type="entry name" value="ADAMTS/ADAMTS-like"/>
</dbReference>